<proteinExistence type="inferred from homology"/>
<dbReference type="InterPro" id="IPR001548">
    <property type="entry name" value="Peptidase_M2"/>
</dbReference>
<keyword evidence="6 21" id="KW-0378">Hydrolase</keyword>
<feature type="binding site" evidence="16">
    <location>
        <position position="213"/>
    </location>
    <ligand>
        <name>chloride</name>
        <dbReference type="ChEBI" id="CHEBI:17996"/>
        <label>1</label>
    </ligand>
</feature>
<feature type="active site" description="Proton donor 1" evidence="13">
    <location>
        <position position="502"/>
    </location>
</feature>
<keyword evidence="9 18" id="KW-1015">Disulfide bond</keyword>
<evidence type="ECO:0000256" key="22">
    <source>
        <dbReference type="SAM" id="SignalP"/>
    </source>
</evidence>
<keyword evidence="10 14" id="KW-0325">Glycoprotein</keyword>
<dbReference type="GO" id="GO:0006508">
    <property type="term" value="P:proteolysis"/>
    <property type="evidence" value="ECO:0007669"/>
    <property type="project" value="UniProtKB-KW"/>
</dbReference>
<evidence type="ECO:0000313" key="24">
    <source>
        <dbReference type="Proteomes" id="UP000007110"/>
    </source>
</evidence>
<evidence type="ECO:0000256" key="7">
    <source>
        <dbReference type="ARBA" id="ARBA00022833"/>
    </source>
</evidence>
<keyword evidence="5 22" id="KW-0732">Signal</keyword>
<evidence type="ECO:0000256" key="18">
    <source>
        <dbReference type="PIRSR" id="PIRSR601548-4"/>
    </source>
</evidence>
<feature type="binding site" evidence="16">
    <location>
        <position position="511"/>
    </location>
    <ligand>
        <name>chloride</name>
        <dbReference type="ChEBI" id="CHEBI:17996"/>
        <label>1</label>
    </ligand>
</feature>
<keyword evidence="24" id="KW-1185">Reference proteome</keyword>
<dbReference type="CDD" id="cd06461">
    <property type="entry name" value="M2_ACE"/>
    <property type="match status" value="1"/>
</dbReference>
<comment type="similarity">
    <text evidence="1 20 21">Belongs to the peptidase M2 family.</text>
</comment>
<evidence type="ECO:0000256" key="2">
    <source>
        <dbReference type="ARBA" id="ARBA00022645"/>
    </source>
</evidence>
<comment type="cofactor">
    <cofactor evidence="21">
        <name>Zn(2+)</name>
        <dbReference type="ChEBI" id="CHEBI:29105"/>
    </cofactor>
    <text evidence="21">Binds 1 zinc ion per subunit.</text>
</comment>
<evidence type="ECO:0000256" key="17">
    <source>
        <dbReference type="PIRSR" id="PIRSR601548-3"/>
    </source>
</evidence>
<evidence type="ECO:0000256" key="20">
    <source>
        <dbReference type="PROSITE-ProRule" id="PRU01355"/>
    </source>
</evidence>
<feature type="binding site" evidence="19">
    <location>
        <position position="400"/>
    </location>
    <ligand>
        <name>Zn(2+)</name>
        <dbReference type="ChEBI" id="CHEBI:29105"/>
        <label>2</label>
        <note>catalytic</note>
    </ligand>
</feature>
<keyword evidence="2 21" id="KW-0121">Carboxypeptidase</keyword>
<comment type="caution">
    <text evidence="20">Lacks conserved residue(s) required for the propagation of feature annotation.</text>
</comment>
<keyword evidence="7 17" id="KW-0862">Zinc</keyword>
<dbReference type="GO" id="GO:0008241">
    <property type="term" value="F:peptidyl-dipeptidase activity"/>
    <property type="evidence" value="ECO:0007669"/>
    <property type="project" value="UniProtKB-EC"/>
</dbReference>
<feature type="active site" description="Proton acceptor 1" evidence="13">
    <location>
        <position position="373"/>
    </location>
</feature>
<dbReference type="AlphaFoldDB" id="A0A7M7GNY1"/>
<feature type="glycosylation site" description="N-linked (GlcNAc...) asparagine" evidence="14">
    <location>
        <position position="61"/>
    </location>
</feature>
<evidence type="ECO:0000256" key="11">
    <source>
        <dbReference type="ARBA" id="ARBA00036868"/>
    </source>
</evidence>
<reference evidence="23" key="2">
    <citation type="submission" date="2021-01" db="UniProtKB">
        <authorList>
            <consortium name="EnsemblMetazoa"/>
        </authorList>
    </citation>
    <scope>IDENTIFICATION</scope>
</reference>
<dbReference type="GO" id="GO:0005886">
    <property type="term" value="C:plasma membrane"/>
    <property type="evidence" value="ECO:0000318"/>
    <property type="project" value="GO_Central"/>
</dbReference>
<organism evidence="23 24">
    <name type="scientific">Strongylocentrotus purpuratus</name>
    <name type="common">Purple sea urchin</name>
    <dbReference type="NCBI Taxonomy" id="7668"/>
    <lineage>
        <taxon>Eukaryota</taxon>
        <taxon>Metazoa</taxon>
        <taxon>Echinodermata</taxon>
        <taxon>Eleutherozoa</taxon>
        <taxon>Echinozoa</taxon>
        <taxon>Echinoidea</taxon>
        <taxon>Euechinoidea</taxon>
        <taxon>Echinacea</taxon>
        <taxon>Camarodonta</taxon>
        <taxon>Echinidea</taxon>
        <taxon>Strongylocentrotidae</taxon>
        <taxon>Strongylocentrotus</taxon>
    </lineage>
</organism>
<dbReference type="PANTHER" id="PTHR10514:SF27">
    <property type="entry name" value="ANGIOTENSIN-CONVERTING ENZYME"/>
    <property type="match status" value="1"/>
</dbReference>
<dbReference type="PANTHER" id="PTHR10514">
    <property type="entry name" value="ANGIOTENSIN-CONVERTING ENZYME"/>
    <property type="match status" value="1"/>
</dbReference>
<dbReference type="GO" id="GO:0046872">
    <property type="term" value="F:metal ion binding"/>
    <property type="evidence" value="ECO:0007669"/>
    <property type="project" value="UniProtKB-KW"/>
</dbReference>
<dbReference type="PRINTS" id="PR00791">
    <property type="entry name" value="PEPDIPTASEA"/>
</dbReference>
<dbReference type="OrthoDB" id="10029630at2759"/>
<evidence type="ECO:0000256" key="6">
    <source>
        <dbReference type="ARBA" id="ARBA00022801"/>
    </source>
</evidence>
<feature type="signal peptide" evidence="22">
    <location>
        <begin position="1"/>
        <end position="26"/>
    </location>
</feature>
<evidence type="ECO:0000256" key="13">
    <source>
        <dbReference type="PIRSR" id="PIRSR601548-1"/>
    </source>
</evidence>
<dbReference type="RefSeq" id="XP_003724612.2">
    <property type="nucleotide sequence ID" value="XM_003724564.3"/>
</dbReference>
<dbReference type="EC" id="3.4.-.-" evidence="21"/>
<feature type="binding site" evidence="17">
    <location>
        <position position="376"/>
    </location>
    <ligand>
        <name>Zn(2+)</name>
        <dbReference type="ChEBI" id="CHEBI:29105"/>
        <label>1</label>
        <note>catalytic</note>
    </ligand>
</feature>
<dbReference type="GO" id="GO:0008237">
    <property type="term" value="F:metallopeptidase activity"/>
    <property type="evidence" value="ECO:0000318"/>
    <property type="project" value="GO_Central"/>
</dbReference>
<dbReference type="Proteomes" id="UP000007110">
    <property type="component" value="Unassembled WGS sequence"/>
</dbReference>
<feature type="active site" description="Proton acceptor 2" evidence="15">
    <location>
        <position position="373"/>
    </location>
</feature>
<evidence type="ECO:0000256" key="1">
    <source>
        <dbReference type="ARBA" id="ARBA00008139"/>
    </source>
</evidence>
<dbReference type="InParanoid" id="A0A7M7GNY1"/>
<feature type="glycosylation site" description="N-linked (GlcNAc...) (complex) asparagine" evidence="14">
    <location>
        <position position="79"/>
    </location>
</feature>
<evidence type="ECO:0000256" key="9">
    <source>
        <dbReference type="ARBA" id="ARBA00023157"/>
    </source>
</evidence>
<evidence type="ECO:0000256" key="15">
    <source>
        <dbReference type="PIRSR" id="PIRSR601548-11"/>
    </source>
</evidence>
<dbReference type="FunFam" id="1.10.1370.30:FF:000004">
    <property type="entry name" value="Angiotensin-converting enzyme"/>
    <property type="match status" value="1"/>
</dbReference>
<evidence type="ECO:0000313" key="23">
    <source>
        <dbReference type="EnsemblMetazoa" id="XP_003724612"/>
    </source>
</evidence>
<evidence type="ECO:0000256" key="10">
    <source>
        <dbReference type="ARBA" id="ARBA00023180"/>
    </source>
</evidence>
<keyword evidence="4 17" id="KW-0479">Metal-binding</keyword>
<feature type="binding site" evidence="17">
    <location>
        <position position="372"/>
    </location>
    <ligand>
        <name>Zn(2+)</name>
        <dbReference type="ChEBI" id="CHEBI:29105"/>
        <label>1</label>
        <note>catalytic</note>
    </ligand>
</feature>
<evidence type="ECO:0000256" key="12">
    <source>
        <dbReference type="ARBA" id="ARBA00039858"/>
    </source>
</evidence>
<protein>
    <recommendedName>
        <fullName evidence="12 21">Angiotensin-converting enzyme</fullName>
        <ecNumber evidence="21">3.4.-.-</ecNumber>
    </recommendedName>
</protein>
<dbReference type="KEGG" id="spu:100889485"/>
<evidence type="ECO:0000256" key="3">
    <source>
        <dbReference type="ARBA" id="ARBA00022670"/>
    </source>
</evidence>
<comment type="catalytic activity">
    <reaction evidence="11">
        <text>Release of a C-terminal dipeptide, oligopeptide-|-Xaa-Yaa, when Xaa is not Pro, and Yaa is neither Asp nor Glu. Thus, conversion of angiotensin I to angiotensin II, with increase in vasoconstrictor activity, but no action on angiotensin II.</text>
        <dbReference type="EC" id="3.4.15.1"/>
    </reaction>
</comment>
<evidence type="ECO:0000256" key="16">
    <source>
        <dbReference type="PIRSR" id="PIRSR601548-2"/>
    </source>
</evidence>
<feature type="chain" id="PRO_5029708823" description="Angiotensin-converting enzyme" evidence="22">
    <location>
        <begin position="27"/>
        <end position="639"/>
    </location>
</feature>
<evidence type="ECO:0000256" key="8">
    <source>
        <dbReference type="ARBA" id="ARBA00023049"/>
    </source>
</evidence>
<dbReference type="OMA" id="WPEYNDS"/>
<feature type="binding site" evidence="19">
    <location>
        <position position="376"/>
    </location>
    <ligand>
        <name>Zn(2+)</name>
        <dbReference type="ChEBI" id="CHEBI:29105"/>
        <label>2</label>
        <note>catalytic</note>
    </ligand>
</feature>
<dbReference type="EnsemblMetazoa" id="XM_003724564">
    <property type="protein sequence ID" value="XP_003724612"/>
    <property type="gene ID" value="LOC100889485"/>
</dbReference>
<dbReference type="GeneID" id="100889485"/>
<sequence length="639" mass="73487">MKRSNWLSLAVSLATLMTMSTPSVMGNNNETAAIMFLDEYNEQAMVEYYKDVAASWTYNTNITDYNQEQSVAASLAASNFENGMRTRALEFNQTGFSENTKRLLNKIIYIGDAAIERQEDLVELTNLLAQMETRYSTGKPCKEDGTCYSLEPDLTRIMSESRDYQELYWAWDAWRDEVGAPARQDYARYVELKNIGAQANDQPDNGAYWRSWYEVDNLEEMTEELYTQLSPLYNNLHAYVRRKLYEVYGGDYINLRGPIPAHIFGNMWAQSWLQLLDLCIPYPNKPSVDITPVLIEKGYTPLRMFEVSDEFFTSLGLIAMPEEFWNESMLEKPNDGREVVCHASAWDFYNQKDFRIKQCTDITQTDFITIHHEMGHVEYYMQYKDLPVPYRRGANPGFHEAVGDVLSLSVSTPKHLHSIGLLNEVSNDEEADLNFLMSMALDKISFLPFGYLMDQYRWRIFDGTTPESKYTEDWWKLRLQYQGIIPPVTRTEEDFDPAAKFHIPADVPYIRYFISFVIQFQFHDALCKAAGQTGPLHKCDIYRSTEAGTLLSNMLKKGSSETWPNAMEAITGSRTMNATALISYFQPLITYLEAENERNGDVPGWPESYTPADPNFGVTVQPSTAAIFLCLFFILARIF</sequence>
<keyword evidence="8 21" id="KW-0482">Metalloprotease</keyword>
<reference evidence="24" key="1">
    <citation type="submission" date="2015-02" db="EMBL/GenBank/DDBJ databases">
        <title>Genome sequencing for Strongylocentrotus purpuratus.</title>
        <authorList>
            <person name="Murali S."/>
            <person name="Liu Y."/>
            <person name="Vee V."/>
            <person name="English A."/>
            <person name="Wang M."/>
            <person name="Skinner E."/>
            <person name="Han Y."/>
            <person name="Muzny D.M."/>
            <person name="Worley K.C."/>
            <person name="Gibbs R.A."/>
        </authorList>
    </citation>
    <scope>NUCLEOTIDE SEQUENCE</scope>
</reference>
<feature type="disulfide bond" evidence="18">
    <location>
        <begin position="527"/>
        <end position="539"/>
    </location>
</feature>
<evidence type="ECO:0000256" key="19">
    <source>
        <dbReference type="PIRSR" id="PIRSR601548-8"/>
    </source>
</evidence>
<feature type="binding site" evidence="19">
    <location>
        <position position="372"/>
    </location>
    <ligand>
        <name>Zn(2+)</name>
        <dbReference type="ChEBI" id="CHEBI:29105"/>
        <label>2</label>
        <note>catalytic</note>
    </ligand>
</feature>
<evidence type="ECO:0000256" key="5">
    <source>
        <dbReference type="ARBA" id="ARBA00022729"/>
    </source>
</evidence>
<accession>A0A7M7GNY1</accession>
<evidence type="ECO:0000256" key="21">
    <source>
        <dbReference type="RuleBase" id="RU361144"/>
    </source>
</evidence>
<feature type="disulfide bond" evidence="18">
    <location>
        <begin position="141"/>
        <end position="147"/>
    </location>
</feature>
<evidence type="ECO:0000256" key="14">
    <source>
        <dbReference type="PIRSR" id="PIRSR601548-10"/>
    </source>
</evidence>
<feature type="glycosylation site" description="N-linked (GlcNAc...) asparagine; partial" evidence="14">
    <location>
        <position position="326"/>
    </location>
</feature>
<feature type="active site" description="Proton donor 2" evidence="15">
    <location>
        <position position="502"/>
    </location>
</feature>
<keyword evidence="3 21" id="KW-0645">Protease</keyword>
<dbReference type="GO" id="GO:0005615">
    <property type="term" value="C:extracellular space"/>
    <property type="evidence" value="ECO:0000318"/>
    <property type="project" value="GO_Central"/>
</dbReference>
<dbReference type="Gene3D" id="1.10.1370.30">
    <property type="match status" value="1"/>
</dbReference>
<dbReference type="SUPFAM" id="SSF55486">
    <property type="entry name" value="Metalloproteases ('zincins'), catalytic domain"/>
    <property type="match status" value="1"/>
</dbReference>
<dbReference type="Pfam" id="PF01401">
    <property type="entry name" value="Peptidase_M2"/>
    <property type="match status" value="1"/>
</dbReference>
<name>A0A7M7GNY1_STRPU</name>
<dbReference type="PROSITE" id="PS52011">
    <property type="entry name" value="PEPTIDASE_M2"/>
    <property type="match status" value="1"/>
</dbReference>
<feature type="disulfide bond" evidence="18 20">
    <location>
        <begin position="341"/>
        <end position="359"/>
    </location>
</feature>
<dbReference type="GO" id="GO:0004180">
    <property type="term" value="F:carboxypeptidase activity"/>
    <property type="evidence" value="ECO:0007669"/>
    <property type="project" value="UniProtKB-KW"/>
</dbReference>
<evidence type="ECO:0000256" key="4">
    <source>
        <dbReference type="ARBA" id="ARBA00022723"/>
    </source>
</evidence>
<feature type="binding site" evidence="17">
    <location>
        <position position="400"/>
    </location>
    <ligand>
        <name>Zn(2+)</name>
        <dbReference type="ChEBI" id="CHEBI:29105"/>
        <label>1</label>
        <note>catalytic</note>
    </ligand>
</feature>
<dbReference type="SMR" id="A0A7M7GNY1"/>